<dbReference type="InterPro" id="IPR003737">
    <property type="entry name" value="GlcNAc_PI_deacetylase-related"/>
</dbReference>
<organism evidence="1 2">
    <name type="scientific">Rhodanobacter humi</name>
    <dbReference type="NCBI Taxonomy" id="1888173"/>
    <lineage>
        <taxon>Bacteria</taxon>
        <taxon>Pseudomonadati</taxon>
        <taxon>Pseudomonadota</taxon>
        <taxon>Gammaproteobacteria</taxon>
        <taxon>Lysobacterales</taxon>
        <taxon>Rhodanobacteraceae</taxon>
        <taxon>Rhodanobacter</taxon>
    </lineage>
</organism>
<dbReference type="GO" id="GO:0016787">
    <property type="term" value="F:hydrolase activity"/>
    <property type="evidence" value="ECO:0007669"/>
    <property type="project" value="UniProtKB-KW"/>
</dbReference>
<dbReference type="EMBL" id="JBGBPY010000001">
    <property type="protein sequence ID" value="MEY2181037.1"/>
    <property type="molecule type" value="Genomic_DNA"/>
</dbReference>
<sequence>MALSAAVEPRITAQTRLLVVAPHPDDETIANGLLIQSVRAVGGTVRVLLLTDGDNNPWPQRWLERRWSIGAGERERWGHRRRAELAEALHRLDVPTTALQSLGWPDMGVLDRLLQPDQSALAELAAALDDFAPDLVAVPALGDRHPDHGAAHVLLRMVLARLGGTPRLLGYLVHGHDDGTPMPESPVTPAQQAAKQHALAAYASQLALSGGRLRRLAERPERHAQPVASGAARVLPWRPSPLLWPRLRLTAASTSGLAQQWPSACRAAAARRAGRLAAGLAGGAGGGRLLRAAVAGLALAVDLRPLGLARSVRLCAARRGG</sequence>
<accession>A0ABV4AKW8</accession>
<dbReference type="Pfam" id="PF02585">
    <property type="entry name" value="PIG-L"/>
    <property type="match status" value="1"/>
</dbReference>
<dbReference type="PANTHER" id="PTHR12993:SF29">
    <property type="entry name" value="BLR3841 PROTEIN"/>
    <property type="match status" value="1"/>
</dbReference>
<evidence type="ECO:0000313" key="2">
    <source>
        <dbReference type="Proteomes" id="UP001562159"/>
    </source>
</evidence>
<comment type="caution">
    <text evidence="1">The sequence shown here is derived from an EMBL/GenBank/DDBJ whole genome shotgun (WGS) entry which is preliminary data.</text>
</comment>
<evidence type="ECO:0000313" key="1">
    <source>
        <dbReference type="EMBL" id="MEY2181037.1"/>
    </source>
</evidence>
<proteinExistence type="predicted"/>
<dbReference type="Gene3D" id="3.40.50.10320">
    <property type="entry name" value="LmbE-like"/>
    <property type="match status" value="1"/>
</dbReference>
<dbReference type="EC" id="3.5.1.-" evidence="1"/>
<dbReference type="SUPFAM" id="SSF102588">
    <property type="entry name" value="LmbE-like"/>
    <property type="match status" value="1"/>
</dbReference>
<dbReference type="Proteomes" id="UP001562159">
    <property type="component" value="Unassembled WGS sequence"/>
</dbReference>
<protein>
    <submittedName>
        <fullName evidence="1">PIG-L deacetylase family protein</fullName>
        <ecNumber evidence="1">3.5.1.-</ecNumber>
    </submittedName>
</protein>
<dbReference type="PANTHER" id="PTHR12993">
    <property type="entry name" value="N-ACETYLGLUCOSAMINYL-PHOSPHATIDYLINOSITOL DE-N-ACETYLASE-RELATED"/>
    <property type="match status" value="1"/>
</dbReference>
<name>A0ABV4AKW8_9GAMM</name>
<keyword evidence="1" id="KW-0378">Hydrolase</keyword>
<gene>
    <name evidence="1" type="ORF">AB7878_01280</name>
</gene>
<dbReference type="InterPro" id="IPR024078">
    <property type="entry name" value="LmbE-like_dom_sf"/>
</dbReference>
<keyword evidence="2" id="KW-1185">Reference proteome</keyword>
<reference evidence="1 2" key="1">
    <citation type="submission" date="2024-07" db="EMBL/GenBank/DDBJ databases">
        <title>Molecular mechanisms and environmental adaptations of flagellar loss and biofilm growth of Rhodanobacter under environmental stress.</title>
        <authorList>
            <person name="Chen M."/>
        </authorList>
    </citation>
    <scope>NUCLEOTIDE SEQUENCE [LARGE SCALE GENOMIC DNA]</scope>
    <source>
        <strain evidence="1 2">RS22</strain>
    </source>
</reference>